<keyword evidence="7 8" id="KW-0472">Membrane</keyword>
<dbReference type="FunFam" id="1.20.1250.20:FF:000218">
    <property type="entry name" value="facilitated trehalose transporter Tret1"/>
    <property type="match status" value="1"/>
</dbReference>
<keyword evidence="3" id="KW-1003">Cell membrane</keyword>
<evidence type="ECO:0000256" key="7">
    <source>
        <dbReference type="ARBA" id="ARBA00023136"/>
    </source>
</evidence>
<name>A0ABD0SE35_LOXSC</name>
<protein>
    <recommendedName>
        <fullName evidence="9">Major facilitator superfamily (MFS) profile domain-containing protein</fullName>
    </recommendedName>
</protein>
<dbReference type="SUPFAM" id="SSF103473">
    <property type="entry name" value="MFS general substrate transporter"/>
    <property type="match status" value="1"/>
</dbReference>
<feature type="transmembrane region" description="Helical" evidence="8">
    <location>
        <begin position="146"/>
        <end position="166"/>
    </location>
</feature>
<keyword evidence="5 8" id="KW-0812">Transmembrane</keyword>
<dbReference type="Gene3D" id="1.20.1250.20">
    <property type="entry name" value="MFS general substrate transporter like domains"/>
    <property type="match status" value="1"/>
</dbReference>
<dbReference type="PANTHER" id="PTHR48021">
    <property type="match status" value="1"/>
</dbReference>
<dbReference type="Pfam" id="PF00083">
    <property type="entry name" value="Sugar_tr"/>
    <property type="match status" value="1"/>
</dbReference>
<evidence type="ECO:0000256" key="2">
    <source>
        <dbReference type="ARBA" id="ARBA00022448"/>
    </source>
</evidence>
<dbReference type="EMBL" id="JBEDNZ010000023">
    <property type="protein sequence ID" value="KAL0812127.1"/>
    <property type="molecule type" value="Genomic_DNA"/>
</dbReference>
<evidence type="ECO:0000256" key="3">
    <source>
        <dbReference type="ARBA" id="ARBA00022475"/>
    </source>
</evidence>
<evidence type="ECO:0000313" key="10">
    <source>
        <dbReference type="EMBL" id="KAL0812127.1"/>
    </source>
</evidence>
<feature type="transmembrane region" description="Helical" evidence="8">
    <location>
        <begin position="115"/>
        <end position="134"/>
    </location>
</feature>
<feature type="transmembrane region" description="Helical" evidence="8">
    <location>
        <begin position="245"/>
        <end position="267"/>
    </location>
</feature>
<evidence type="ECO:0000256" key="6">
    <source>
        <dbReference type="ARBA" id="ARBA00022989"/>
    </source>
</evidence>
<keyword evidence="4" id="KW-0762">Sugar transport</keyword>
<dbReference type="InterPro" id="IPR020846">
    <property type="entry name" value="MFS_dom"/>
</dbReference>
<comment type="caution">
    <text evidence="10">The sequence shown here is derived from an EMBL/GenBank/DDBJ whole genome shotgun (WGS) entry which is preliminary data.</text>
</comment>
<feature type="transmembrane region" description="Helical" evidence="8">
    <location>
        <begin position="310"/>
        <end position="332"/>
    </location>
</feature>
<comment type="subcellular location">
    <subcellularLocation>
        <location evidence="1">Cell membrane</location>
        <topology evidence="1">Multi-pass membrane protein</topology>
    </subcellularLocation>
</comment>
<evidence type="ECO:0000256" key="1">
    <source>
        <dbReference type="ARBA" id="ARBA00004651"/>
    </source>
</evidence>
<evidence type="ECO:0000256" key="8">
    <source>
        <dbReference type="SAM" id="Phobius"/>
    </source>
</evidence>
<feature type="transmembrane region" description="Helical" evidence="8">
    <location>
        <begin position="378"/>
        <end position="401"/>
    </location>
</feature>
<feature type="transmembrane region" description="Helical" evidence="8">
    <location>
        <begin position="20"/>
        <end position="37"/>
    </location>
</feature>
<dbReference type="InterPro" id="IPR050549">
    <property type="entry name" value="MFS_Trehalose_Transporter"/>
</dbReference>
<evidence type="ECO:0000256" key="4">
    <source>
        <dbReference type="ARBA" id="ARBA00022597"/>
    </source>
</evidence>
<feature type="transmembrane region" description="Helical" evidence="8">
    <location>
        <begin position="89"/>
        <end position="109"/>
    </location>
</feature>
<reference evidence="10 11" key="1">
    <citation type="submission" date="2024-06" db="EMBL/GenBank/DDBJ databases">
        <title>A chromosome-level genome assembly of beet webworm, Loxostege sticticalis.</title>
        <authorList>
            <person name="Zhang Y."/>
        </authorList>
    </citation>
    <scope>NUCLEOTIDE SEQUENCE [LARGE SCALE GENOMIC DNA]</scope>
    <source>
        <strain evidence="10">AQ028</strain>
        <tissue evidence="10">Male pupae</tissue>
    </source>
</reference>
<dbReference type="Proteomes" id="UP001549921">
    <property type="component" value="Unassembled WGS sequence"/>
</dbReference>
<organism evidence="10 11">
    <name type="scientific">Loxostege sticticalis</name>
    <name type="common">Beet webworm moth</name>
    <dbReference type="NCBI Taxonomy" id="481309"/>
    <lineage>
        <taxon>Eukaryota</taxon>
        <taxon>Metazoa</taxon>
        <taxon>Ecdysozoa</taxon>
        <taxon>Arthropoda</taxon>
        <taxon>Hexapoda</taxon>
        <taxon>Insecta</taxon>
        <taxon>Pterygota</taxon>
        <taxon>Neoptera</taxon>
        <taxon>Endopterygota</taxon>
        <taxon>Lepidoptera</taxon>
        <taxon>Glossata</taxon>
        <taxon>Ditrysia</taxon>
        <taxon>Pyraloidea</taxon>
        <taxon>Crambidae</taxon>
        <taxon>Pyraustinae</taxon>
        <taxon>Loxostege</taxon>
    </lineage>
</organism>
<dbReference type="PROSITE" id="PS50850">
    <property type="entry name" value="MFS"/>
    <property type="match status" value="1"/>
</dbReference>
<dbReference type="GO" id="GO:0005886">
    <property type="term" value="C:plasma membrane"/>
    <property type="evidence" value="ECO:0007669"/>
    <property type="project" value="UniProtKB-SubCell"/>
</dbReference>
<keyword evidence="2" id="KW-0813">Transport</keyword>
<proteinExistence type="predicted"/>
<feature type="transmembrane region" description="Helical" evidence="8">
    <location>
        <begin position="172"/>
        <end position="191"/>
    </location>
</feature>
<gene>
    <name evidence="10" type="ORF">ABMA28_009505</name>
</gene>
<evidence type="ECO:0000259" key="9">
    <source>
        <dbReference type="PROSITE" id="PS50850"/>
    </source>
</evidence>
<feature type="domain" description="Major facilitator superfamily (MFS) profile" evidence="9">
    <location>
        <begin position="17"/>
        <end position="429"/>
    </location>
</feature>
<keyword evidence="6 8" id="KW-1133">Transmembrane helix</keyword>
<dbReference type="InterPro" id="IPR036259">
    <property type="entry name" value="MFS_trans_sf"/>
</dbReference>
<feature type="transmembrane region" description="Helical" evidence="8">
    <location>
        <begin position="279"/>
        <end position="303"/>
    </location>
</feature>
<dbReference type="AlphaFoldDB" id="A0ABD0SE35"/>
<accession>A0ABD0SE35</accession>
<sequence length="448" mass="49042">MYILFTIKSSNENWFERDLVMSTLHFLAAYSLTWISYTGPVLESVDTPLGVPPTKAQMNFVTSVMLLGSIVSSLVTGQLPELLGRKKTELIAGLICALAWALIVTAKSINQMLAARFLMGFGCGIHFVVIMIYINEISQSFIRGTMASIPLFSFSIGCLVSYITGWVCSYEVIGYLNLSTCVLFVVLVNFLKESPVYLISKKQDKEALAALQFYRGASKATVAVLEEFEHLKKQREITSKSTQRGIIVLTTHIVLSCFMGSSAVQAYAGHFFLAAAPDISPHLCSVILAVAIVAGNAIAVLGTDLFGRRVLMISSCAVCTICLAVLVTLLRWSWAPDWAVPLVMLLYPCAFQAGVQNVPMVQLSECFMPNVKGIASSIVITCNGLSCFVLLSVFGVLVELLGLDGTFLLFCTISALTTVLAFFTVKETKGIPLEEIQAMYERGYFYWQ</sequence>
<evidence type="ECO:0000256" key="5">
    <source>
        <dbReference type="ARBA" id="ARBA00022692"/>
    </source>
</evidence>
<dbReference type="PROSITE" id="PS00217">
    <property type="entry name" value="SUGAR_TRANSPORT_2"/>
    <property type="match status" value="1"/>
</dbReference>
<feature type="transmembrane region" description="Helical" evidence="8">
    <location>
        <begin position="407"/>
        <end position="425"/>
    </location>
</feature>
<dbReference type="InterPro" id="IPR005828">
    <property type="entry name" value="MFS_sugar_transport-like"/>
</dbReference>
<feature type="transmembrane region" description="Helical" evidence="8">
    <location>
        <begin position="57"/>
        <end position="77"/>
    </location>
</feature>
<dbReference type="PANTHER" id="PTHR48021:SF1">
    <property type="entry name" value="GH07001P-RELATED"/>
    <property type="match status" value="1"/>
</dbReference>
<dbReference type="InterPro" id="IPR005829">
    <property type="entry name" value="Sugar_transporter_CS"/>
</dbReference>
<feature type="transmembrane region" description="Helical" evidence="8">
    <location>
        <begin position="338"/>
        <end position="358"/>
    </location>
</feature>
<evidence type="ECO:0000313" key="11">
    <source>
        <dbReference type="Proteomes" id="UP001549921"/>
    </source>
</evidence>